<evidence type="ECO:0000313" key="3">
    <source>
        <dbReference type="Proteomes" id="UP000015105"/>
    </source>
</evidence>
<keyword evidence="1" id="KW-0472">Membrane</keyword>
<name>A0A453R6S1_AEGTS</name>
<dbReference type="Proteomes" id="UP000015105">
    <property type="component" value="Chromosome 7D"/>
</dbReference>
<accession>A0A453R6S1</accession>
<reference evidence="3" key="2">
    <citation type="journal article" date="2017" name="Nat. Plants">
        <title>The Aegilops tauschii genome reveals multiple impacts of transposons.</title>
        <authorList>
            <person name="Zhao G."/>
            <person name="Zou C."/>
            <person name="Li K."/>
            <person name="Wang K."/>
            <person name="Li T."/>
            <person name="Gao L."/>
            <person name="Zhang X."/>
            <person name="Wang H."/>
            <person name="Yang Z."/>
            <person name="Liu X."/>
            <person name="Jiang W."/>
            <person name="Mao L."/>
            <person name="Kong X."/>
            <person name="Jiao Y."/>
            <person name="Jia J."/>
        </authorList>
    </citation>
    <scope>NUCLEOTIDE SEQUENCE [LARGE SCALE GENOMIC DNA]</scope>
    <source>
        <strain evidence="3">cv. AL8/78</strain>
    </source>
</reference>
<keyword evidence="1" id="KW-1133">Transmembrane helix</keyword>
<keyword evidence="3" id="KW-1185">Reference proteome</keyword>
<keyword evidence="1" id="KW-0812">Transmembrane</keyword>
<sequence length="99" mass="11373">PNPHVQREGGTRGYSCNLILYLSQLLVYVYIYSIRTLYYTSFPSLKTKTKMHFPQKKRKQKCALYRKKKKALYLDLPLVLGAGVQAFDRSSVWAVVAVG</sequence>
<reference evidence="3" key="1">
    <citation type="journal article" date="2014" name="Science">
        <title>Ancient hybridizations among the ancestral genomes of bread wheat.</title>
        <authorList>
            <consortium name="International Wheat Genome Sequencing Consortium,"/>
            <person name="Marcussen T."/>
            <person name="Sandve S.R."/>
            <person name="Heier L."/>
            <person name="Spannagl M."/>
            <person name="Pfeifer M."/>
            <person name="Jakobsen K.S."/>
            <person name="Wulff B.B."/>
            <person name="Steuernagel B."/>
            <person name="Mayer K.F."/>
            <person name="Olsen O.A."/>
        </authorList>
    </citation>
    <scope>NUCLEOTIDE SEQUENCE [LARGE SCALE GENOMIC DNA]</scope>
    <source>
        <strain evidence="3">cv. AL8/78</strain>
    </source>
</reference>
<protein>
    <submittedName>
        <fullName evidence="2">Uncharacterized protein</fullName>
    </submittedName>
</protein>
<reference evidence="2" key="5">
    <citation type="journal article" date="2021" name="G3 (Bethesda)">
        <title>Aegilops tauschii genome assembly Aet v5.0 features greater sequence contiguity and improved annotation.</title>
        <authorList>
            <person name="Wang L."/>
            <person name="Zhu T."/>
            <person name="Rodriguez J.C."/>
            <person name="Deal K.R."/>
            <person name="Dubcovsky J."/>
            <person name="McGuire P.E."/>
            <person name="Lux T."/>
            <person name="Spannagl M."/>
            <person name="Mayer K.F.X."/>
            <person name="Baldrich P."/>
            <person name="Meyers B.C."/>
            <person name="Huo N."/>
            <person name="Gu Y.Q."/>
            <person name="Zhou H."/>
            <person name="Devos K.M."/>
            <person name="Bennetzen J.L."/>
            <person name="Unver T."/>
            <person name="Budak H."/>
            <person name="Gulick P.J."/>
            <person name="Galiba G."/>
            <person name="Kalapos B."/>
            <person name="Nelson D.R."/>
            <person name="Li P."/>
            <person name="You F.M."/>
            <person name="Luo M.C."/>
            <person name="Dvorak J."/>
        </authorList>
    </citation>
    <scope>NUCLEOTIDE SEQUENCE [LARGE SCALE GENOMIC DNA]</scope>
    <source>
        <strain evidence="2">cv. AL8/78</strain>
    </source>
</reference>
<reference evidence="2" key="4">
    <citation type="submission" date="2019-03" db="UniProtKB">
        <authorList>
            <consortium name="EnsemblPlants"/>
        </authorList>
    </citation>
    <scope>IDENTIFICATION</scope>
</reference>
<proteinExistence type="predicted"/>
<reference evidence="2" key="3">
    <citation type="journal article" date="2017" name="Nature">
        <title>Genome sequence of the progenitor of the wheat D genome Aegilops tauschii.</title>
        <authorList>
            <person name="Luo M.C."/>
            <person name="Gu Y.Q."/>
            <person name="Puiu D."/>
            <person name="Wang H."/>
            <person name="Twardziok S.O."/>
            <person name="Deal K.R."/>
            <person name="Huo N."/>
            <person name="Zhu T."/>
            <person name="Wang L."/>
            <person name="Wang Y."/>
            <person name="McGuire P.E."/>
            <person name="Liu S."/>
            <person name="Long H."/>
            <person name="Ramasamy R.K."/>
            <person name="Rodriguez J.C."/>
            <person name="Van S.L."/>
            <person name="Yuan L."/>
            <person name="Wang Z."/>
            <person name="Xia Z."/>
            <person name="Xiao L."/>
            <person name="Anderson O.D."/>
            <person name="Ouyang S."/>
            <person name="Liang Y."/>
            <person name="Zimin A.V."/>
            <person name="Pertea G."/>
            <person name="Qi P."/>
            <person name="Bennetzen J.L."/>
            <person name="Dai X."/>
            <person name="Dawson M.W."/>
            <person name="Muller H.G."/>
            <person name="Kugler K."/>
            <person name="Rivarola-Duarte L."/>
            <person name="Spannagl M."/>
            <person name="Mayer K.F.X."/>
            <person name="Lu F.H."/>
            <person name="Bevan M.W."/>
            <person name="Leroy P."/>
            <person name="Li P."/>
            <person name="You F.M."/>
            <person name="Sun Q."/>
            <person name="Liu Z."/>
            <person name="Lyons E."/>
            <person name="Wicker T."/>
            <person name="Salzberg S.L."/>
            <person name="Devos K.M."/>
            <person name="Dvorak J."/>
        </authorList>
    </citation>
    <scope>NUCLEOTIDE SEQUENCE [LARGE SCALE GENOMIC DNA]</scope>
    <source>
        <strain evidence="2">cv. AL8/78</strain>
    </source>
</reference>
<dbReference type="EnsemblPlants" id="AET7Gv20483000.29">
    <property type="protein sequence ID" value="AET7Gv20483000.29"/>
    <property type="gene ID" value="AET7Gv20483000"/>
</dbReference>
<evidence type="ECO:0000256" key="1">
    <source>
        <dbReference type="SAM" id="Phobius"/>
    </source>
</evidence>
<dbReference type="AlphaFoldDB" id="A0A453R6S1"/>
<evidence type="ECO:0000313" key="2">
    <source>
        <dbReference type="EnsemblPlants" id="AET7Gv20483000.29"/>
    </source>
</evidence>
<organism evidence="2 3">
    <name type="scientific">Aegilops tauschii subsp. strangulata</name>
    <name type="common">Goatgrass</name>
    <dbReference type="NCBI Taxonomy" id="200361"/>
    <lineage>
        <taxon>Eukaryota</taxon>
        <taxon>Viridiplantae</taxon>
        <taxon>Streptophyta</taxon>
        <taxon>Embryophyta</taxon>
        <taxon>Tracheophyta</taxon>
        <taxon>Spermatophyta</taxon>
        <taxon>Magnoliopsida</taxon>
        <taxon>Liliopsida</taxon>
        <taxon>Poales</taxon>
        <taxon>Poaceae</taxon>
        <taxon>BOP clade</taxon>
        <taxon>Pooideae</taxon>
        <taxon>Triticodae</taxon>
        <taxon>Triticeae</taxon>
        <taxon>Triticinae</taxon>
        <taxon>Aegilops</taxon>
    </lineage>
</organism>
<feature type="transmembrane region" description="Helical" evidence="1">
    <location>
        <begin position="18"/>
        <end position="38"/>
    </location>
</feature>
<dbReference type="Gramene" id="AET7Gv20483000.29">
    <property type="protein sequence ID" value="AET7Gv20483000.29"/>
    <property type="gene ID" value="AET7Gv20483000"/>
</dbReference>